<evidence type="ECO:0000256" key="1">
    <source>
        <dbReference type="ARBA" id="ARBA00001941"/>
    </source>
</evidence>
<accession>L0A4F5</accession>
<comment type="cofactor">
    <cofactor evidence="1">
        <name>Co(2+)</name>
        <dbReference type="ChEBI" id="CHEBI:48828"/>
    </cofactor>
</comment>
<evidence type="ECO:0000313" key="10">
    <source>
        <dbReference type="EMBL" id="AFZ67910.1"/>
    </source>
</evidence>
<dbReference type="Pfam" id="PF02073">
    <property type="entry name" value="Peptidase_M29"/>
    <property type="match status" value="1"/>
</dbReference>
<protein>
    <submittedName>
        <fullName evidence="10">Leucyl aminopeptidase (Aminopeptidase T)</fullName>
    </submittedName>
</protein>
<dbReference type="InterPro" id="IPR000787">
    <property type="entry name" value="Peptidase_M29"/>
</dbReference>
<evidence type="ECO:0000256" key="2">
    <source>
        <dbReference type="ARBA" id="ARBA00001946"/>
    </source>
</evidence>
<dbReference type="GO" id="GO:0004177">
    <property type="term" value="F:aminopeptidase activity"/>
    <property type="evidence" value="ECO:0007669"/>
    <property type="project" value="UniProtKB-KW"/>
</dbReference>
<dbReference type="MEROPS" id="M29.001"/>
<dbReference type="InterPro" id="IPR035097">
    <property type="entry name" value="M29_N-terminal"/>
</dbReference>
<comment type="similarity">
    <text evidence="4">Belongs to the peptidase M29 family.</text>
</comment>
<evidence type="ECO:0000256" key="4">
    <source>
        <dbReference type="ARBA" id="ARBA00008236"/>
    </source>
</evidence>
<dbReference type="Proteomes" id="UP000010467">
    <property type="component" value="Chromosome"/>
</dbReference>
<dbReference type="PANTHER" id="PTHR34448">
    <property type="entry name" value="AMINOPEPTIDASE"/>
    <property type="match status" value="1"/>
</dbReference>
<evidence type="ECO:0000256" key="7">
    <source>
        <dbReference type="ARBA" id="ARBA00022723"/>
    </source>
</evidence>
<keyword evidence="6" id="KW-0645">Protease</keyword>
<name>L0A4F5_DEIPD</name>
<dbReference type="EMBL" id="CP003382">
    <property type="protein sequence ID" value="AFZ67910.1"/>
    <property type="molecule type" value="Genomic_DNA"/>
</dbReference>
<dbReference type="GO" id="GO:0006508">
    <property type="term" value="P:proteolysis"/>
    <property type="evidence" value="ECO:0007669"/>
    <property type="project" value="UniProtKB-KW"/>
</dbReference>
<dbReference type="STRING" id="937777.Deipe_2437"/>
<dbReference type="GO" id="GO:0008237">
    <property type="term" value="F:metallopeptidase activity"/>
    <property type="evidence" value="ECO:0007669"/>
    <property type="project" value="UniProtKB-KW"/>
</dbReference>
<dbReference type="Gene3D" id="3.40.1830.10">
    <property type="entry name" value="Thermophilic metalloprotease (M29)"/>
    <property type="match status" value="1"/>
</dbReference>
<evidence type="ECO:0000256" key="9">
    <source>
        <dbReference type="ARBA" id="ARBA00023049"/>
    </source>
</evidence>
<evidence type="ECO:0000313" key="11">
    <source>
        <dbReference type="Proteomes" id="UP000010467"/>
    </source>
</evidence>
<reference evidence="11" key="1">
    <citation type="submission" date="2012-03" db="EMBL/GenBank/DDBJ databases">
        <title>Complete sequence of chromosome of Deinococcus peraridilitoris DSM 19664.</title>
        <authorList>
            <person name="Lucas S."/>
            <person name="Copeland A."/>
            <person name="Lapidus A."/>
            <person name="Glavina del Rio T."/>
            <person name="Dalin E."/>
            <person name="Tice H."/>
            <person name="Bruce D."/>
            <person name="Goodwin L."/>
            <person name="Pitluck S."/>
            <person name="Peters L."/>
            <person name="Mikhailova N."/>
            <person name="Lu M."/>
            <person name="Kyrpides N."/>
            <person name="Mavromatis K."/>
            <person name="Ivanova N."/>
            <person name="Brettin T."/>
            <person name="Detter J.C."/>
            <person name="Han C."/>
            <person name="Larimer F."/>
            <person name="Land M."/>
            <person name="Hauser L."/>
            <person name="Markowitz V."/>
            <person name="Cheng J.-F."/>
            <person name="Hugenholtz P."/>
            <person name="Woyke T."/>
            <person name="Wu D."/>
            <person name="Pukall R."/>
            <person name="Steenblock K."/>
            <person name="Brambilla E."/>
            <person name="Klenk H.-P."/>
            <person name="Eisen J.A."/>
        </authorList>
    </citation>
    <scope>NUCLEOTIDE SEQUENCE [LARGE SCALE GENOMIC DNA]</scope>
    <source>
        <strain evidence="11">DSM 19664 / LMG 22246 / CIP 109416 / KR-200</strain>
    </source>
</reference>
<keyword evidence="8" id="KW-0378">Hydrolase</keyword>
<dbReference type="AlphaFoldDB" id="L0A4F5"/>
<evidence type="ECO:0000256" key="8">
    <source>
        <dbReference type="ARBA" id="ARBA00022801"/>
    </source>
</evidence>
<dbReference type="InterPro" id="IPR052170">
    <property type="entry name" value="M29_Exopeptidase"/>
</dbReference>
<keyword evidence="9" id="KW-0482">Metalloprotease</keyword>
<gene>
    <name evidence="10" type="ordered locus">Deipe_2437</name>
</gene>
<comment type="cofactor">
    <cofactor evidence="2">
        <name>Mg(2+)</name>
        <dbReference type="ChEBI" id="CHEBI:18420"/>
    </cofactor>
</comment>
<dbReference type="eggNOG" id="COG2309">
    <property type="taxonomic scope" value="Bacteria"/>
</dbReference>
<comment type="cofactor">
    <cofactor evidence="3">
        <name>Zn(2+)</name>
        <dbReference type="ChEBI" id="CHEBI:29105"/>
    </cofactor>
</comment>
<dbReference type="SUPFAM" id="SSF144052">
    <property type="entry name" value="Thermophilic metalloprotease-like"/>
    <property type="match status" value="1"/>
</dbReference>
<evidence type="ECO:0000256" key="6">
    <source>
        <dbReference type="ARBA" id="ARBA00022670"/>
    </source>
</evidence>
<keyword evidence="7" id="KW-0479">Metal-binding</keyword>
<organism evidence="10 11">
    <name type="scientific">Deinococcus peraridilitoris (strain DSM 19664 / LMG 22246 / CIP 109416 / KR-200)</name>
    <dbReference type="NCBI Taxonomy" id="937777"/>
    <lineage>
        <taxon>Bacteria</taxon>
        <taxon>Thermotogati</taxon>
        <taxon>Deinococcota</taxon>
        <taxon>Deinococci</taxon>
        <taxon>Deinococcales</taxon>
        <taxon>Deinococcaceae</taxon>
        <taxon>Deinococcus</taxon>
    </lineage>
</organism>
<dbReference type="OrthoDB" id="9803993at2"/>
<evidence type="ECO:0000256" key="3">
    <source>
        <dbReference type="ARBA" id="ARBA00001947"/>
    </source>
</evidence>
<dbReference type="PANTHER" id="PTHR34448:SF3">
    <property type="entry name" value="AMINOPEPTIDASE AMPS"/>
    <property type="match status" value="1"/>
</dbReference>
<dbReference type="GO" id="GO:0046872">
    <property type="term" value="F:metal ion binding"/>
    <property type="evidence" value="ECO:0007669"/>
    <property type="project" value="UniProtKB-KW"/>
</dbReference>
<keyword evidence="5 10" id="KW-0031">Aminopeptidase</keyword>
<dbReference type="RefSeq" id="WP_015236212.1">
    <property type="nucleotide sequence ID" value="NC_019793.1"/>
</dbReference>
<keyword evidence="11" id="KW-1185">Reference proteome</keyword>
<dbReference type="KEGG" id="dpd:Deipe_2437"/>
<dbReference type="PRINTS" id="PR00919">
    <property type="entry name" value="THERMOPTASE"/>
</dbReference>
<sequence>MLSFQEKLERYADLLVRIGVNLQAGGKLQLNTPLEAAPLARLIVRKAYEAGARAVSVRYDDPQLTRILFETAPEEALEYAPEWQVQETLHKISDGYAFLSIAGNDPDLLSGLDGERIARRSKALAQANRPVAEHMGSFAVNWSIGAMPVPSWARKVFPDLSEEEAIARLWDAIFTVTRADRPDPVGAWRAHTEALAHRREYLNQRRYEALHFRGPGTDLTVGLANPHVWVGGAWPAQNGIPGVPNLPTDEVFTAPHRERVNGTVRATKPLSVRGTLIDGIEVRFQDGQVVEARANSGEATLHSLLDTDEGARRLGEVALVAASAPVARTGLLFYNTLFDENAASHIALGHAYAFNVEGGQGAMGAAGANDSLIHVDWMIGSAEVDVDGVTADGARESVMRGGEWTF</sequence>
<evidence type="ECO:0000256" key="5">
    <source>
        <dbReference type="ARBA" id="ARBA00022438"/>
    </source>
</evidence>
<proteinExistence type="inferred from homology"/>
<dbReference type="HOGENOM" id="CLU_054346_1_0_0"/>
<dbReference type="PATRIC" id="fig|937777.3.peg.2441"/>